<keyword evidence="1" id="KW-0732">Signal</keyword>
<dbReference type="CDD" id="cd02972">
    <property type="entry name" value="DsbA_family"/>
    <property type="match status" value="1"/>
</dbReference>
<evidence type="ECO:0000259" key="2">
    <source>
        <dbReference type="Pfam" id="PF13462"/>
    </source>
</evidence>
<feature type="signal peptide" evidence="1">
    <location>
        <begin position="1"/>
        <end position="20"/>
    </location>
</feature>
<proteinExistence type="predicted"/>
<reference evidence="3 4" key="1">
    <citation type="journal article" date="2022" name="Nat. Plants">
        <title>Genomes of leafy and leafless Platanthera orchids illuminate the evolution of mycoheterotrophy.</title>
        <authorList>
            <person name="Li M.H."/>
            <person name="Liu K.W."/>
            <person name="Li Z."/>
            <person name="Lu H.C."/>
            <person name="Ye Q.L."/>
            <person name="Zhang D."/>
            <person name="Wang J.Y."/>
            <person name="Li Y.F."/>
            <person name="Zhong Z.M."/>
            <person name="Liu X."/>
            <person name="Yu X."/>
            <person name="Liu D.K."/>
            <person name="Tu X.D."/>
            <person name="Liu B."/>
            <person name="Hao Y."/>
            <person name="Liao X.Y."/>
            <person name="Jiang Y.T."/>
            <person name="Sun W.H."/>
            <person name="Chen J."/>
            <person name="Chen Y.Q."/>
            <person name="Ai Y."/>
            <person name="Zhai J.W."/>
            <person name="Wu S.S."/>
            <person name="Zhou Z."/>
            <person name="Hsiao Y.Y."/>
            <person name="Wu W.L."/>
            <person name="Chen Y.Y."/>
            <person name="Lin Y.F."/>
            <person name="Hsu J.L."/>
            <person name="Li C.Y."/>
            <person name="Wang Z.W."/>
            <person name="Zhao X."/>
            <person name="Zhong W.Y."/>
            <person name="Ma X.K."/>
            <person name="Ma L."/>
            <person name="Huang J."/>
            <person name="Chen G.Z."/>
            <person name="Huang M.Z."/>
            <person name="Huang L."/>
            <person name="Peng D.H."/>
            <person name="Luo Y.B."/>
            <person name="Zou S.Q."/>
            <person name="Chen S.P."/>
            <person name="Lan S."/>
            <person name="Tsai W.C."/>
            <person name="Van de Peer Y."/>
            <person name="Liu Z.J."/>
        </authorList>
    </citation>
    <scope>NUCLEOTIDE SEQUENCE [LARGE SCALE GENOMIC DNA]</scope>
    <source>
        <strain evidence="3">Lor287</strain>
    </source>
</reference>
<dbReference type="AlphaFoldDB" id="A0AAP0GCK3"/>
<evidence type="ECO:0000313" key="3">
    <source>
        <dbReference type="EMBL" id="KAK8951534.1"/>
    </source>
</evidence>
<dbReference type="PANTHER" id="PTHR33875">
    <property type="entry name" value="OS09G0542200 PROTEIN"/>
    <property type="match status" value="1"/>
</dbReference>
<evidence type="ECO:0000313" key="4">
    <source>
        <dbReference type="Proteomes" id="UP001418222"/>
    </source>
</evidence>
<feature type="chain" id="PRO_5042891921" description="Thioredoxin-like fold domain-containing protein" evidence="1">
    <location>
        <begin position="21"/>
        <end position="224"/>
    </location>
</feature>
<organism evidence="3 4">
    <name type="scientific">Platanthera zijinensis</name>
    <dbReference type="NCBI Taxonomy" id="2320716"/>
    <lineage>
        <taxon>Eukaryota</taxon>
        <taxon>Viridiplantae</taxon>
        <taxon>Streptophyta</taxon>
        <taxon>Embryophyta</taxon>
        <taxon>Tracheophyta</taxon>
        <taxon>Spermatophyta</taxon>
        <taxon>Magnoliopsida</taxon>
        <taxon>Liliopsida</taxon>
        <taxon>Asparagales</taxon>
        <taxon>Orchidaceae</taxon>
        <taxon>Orchidoideae</taxon>
        <taxon>Orchideae</taxon>
        <taxon>Orchidinae</taxon>
        <taxon>Platanthera</taxon>
    </lineage>
</organism>
<evidence type="ECO:0000256" key="1">
    <source>
        <dbReference type="SAM" id="SignalP"/>
    </source>
</evidence>
<dbReference type="Pfam" id="PF13462">
    <property type="entry name" value="Thioredoxin_4"/>
    <property type="match status" value="1"/>
</dbReference>
<keyword evidence="4" id="KW-1185">Reference proteome</keyword>
<name>A0AAP0GCK3_9ASPA</name>
<dbReference type="EMBL" id="JBBWWQ010000003">
    <property type="protein sequence ID" value="KAK8951534.1"/>
    <property type="molecule type" value="Genomic_DNA"/>
</dbReference>
<comment type="caution">
    <text evidence="3">The sequence shown here is derived from an EMBL/GenBank/DDBJ whole genome shotgun (WGS) entry which is preliminary data.</text>
</comment>
<dbReference type="InterPro" id="IPR036249">
    <property type="entry name" value="Thioredoxin-like_sf"/>
</dbReference>
<dbReference type="Proteomes" id="UP001418222">
    <property type="component" value="Unassembled WGS sequence"/>
</dbReference>
<gene>
    <name evidence="3" type="ORF">KSP39_PZI003722</name>
</gene>
<dbReference type="SUPFAM" id="SSF52833">
    <property type="entry name" value="Thioredoxin-like"/>
    <property type="match status" value="1"/>
</dbReference>
<sequence>MGKHFLILILLFQGLYMARSLIPAKYDGFPYGDNSDISNAIIVEAFFDPLCPDSRDAWPPLKQLFLEYYPHLYLLVHPFPLPYHDNSFVACRSLHIANRLNASATYPLLELFFKYQEKYYNDPTKNLSRAAIIEDVARLGAQAVGNALLSEFKDGFTDSRSDSATRTSFKYGCTRGVFGTPFFFLNGFLLPGGGSAIDYETWKSIIDPLLGNHEGGVDESASSF</sequence>
<dbReference type="PANTHER" id="PTHR33875:SF2">
    <property type="entry name" value="ACR183CP"/>
    <property type="match status" value="1"/>
</dbReference>
<protein>
    <recommendedName>
        <fullName evidence="2">Thioredoxin-like fold domain-containing protein</fullName>
    </recommendedName>
</protein>
<accession>A0AAP0GCK3</accession>
<dbReference type="Gene3D" id="3.40.30.10">
    <property type="entry name" value="Glutaredoxin"/>
    <property type="match status" value="1"/>
</dbReference>
<dbReference type="InterPro" id="IPR012336">
    <property type="entry name" value="Thioredoxin-like_fold"/>
</dbReference>
<feature type="domain" description="Thioredoxin-like fold" evidence="2">
    <location>
        <begin position="43"/>
        <end position="207"/>
    </location>
</feature>